<sequence length="97" mass="9885">MSPQVAARVSAPFFTPPPLVPCTGLGPSTIGGFATPSDGQARIDAEPGCGTTVKLYLPHHHGVVLPETPVVRDLIGESPDDLGCAALRAARTGAGRD</sequence>
<organism evidence="1 2">
    <name type="scientific">Methylobacterium pseudosasicola</name>
    <dbReference type="NCBI Taxonomy" id="582667"/>
    <lineage>
        <taxon>Bacteria</taxon>
        <taxon>Pseudomonadati</taxon>
        <taxon>Pseudomonadota</taxon>
        <taxon>Alphaproteobacteria</taxon>
        <taxon>Hyphomicrobiales</taxon>
        <taxon>Methylobacteriaceae</taxon>
        <taxon>Methylobacterium</taxon>
    </lineage>
</organism>
<dbReference type="AlphaFoldDB" id="A0A1I4P890"/>
<dbReference type="Proteomes" id="UP000199048">
    <property type="component" value="Unassembled WGS sequence"/>
</dbReference>
<gene>
    <name evidence="1" type="ORF">SAMN05192568_102394</name>
</gene>
<dbReference type="STRING" id="582667.SAMN05192568_102394"/>
<dbReference type="SUPFAM" id="SSF55874">
    <property type="entry name" value="ATPase domain of HSP90 chaperone/DNA topoisomerase II/histidine kinase"/>
    <property type="match status" value="1"/>
</dbReference>
<name>A0A1I4P890_9HYPH</name>
<dbReference type="RefSeq" id="WP_092043623.1">
    <property type="nucleotide sequence ID" value="NZ_FOTK01000023.1"/>
</dbReference>
<keyword evidence="2" id="KW-1185">Reference proteome</keyword>
<protein>
    <submittedName>
        <fullName evidence="1">Uncharacterized protein</fullName>
    </submittedName>
</protein>
<evidence type="ECO:0000313" key="2">
    <source>
        <dbReference type="Proteomes" id="UP000199048"/>
    </source>
</evidence>
<dbReference type="InterPro" id="IPR036890">
    <property type="entry name" value="HATPase_C_sf"/>
</dbReference>
<proteinExistence type="predicted"/>
<dbReference type="EMBL" id="FOTK01000023">
    <property type="protein sequence ID" value="SFM23757.1"/>
    <property type="molecule type" value="Genomic_DNA"/>
</dbReference>
<accession>A0A1I4P890</accession>
<reference evidence="2" key="1">
    <citation type="submission" date="2016-10" db="EMBL/GenBank/DDBJ databases">
        <authorList>
            <person name="Varghese N."/>
            <person name="Submissions S."/>
        </authorList>
    </citation>
    <scope>NUCLEOTIDE SEQUENCE [LARGE SCALE GENOMIC DNA]</scope>
    <source>
        <strain evidence="2">BL36</strain>
    </source>
</reference>
<evidence type="ECO:0000313" key="1">
    <source>
        <dbReference type="EMBL" id="SFM23757.1"/>
    </source>
</evidence>